<proteinExistence type="predicted"/>
<dbReference type="Gene3D" id="3.30.450.40">
    <property type="match status" value="1"/>
</dbReference>
<evidence type="ECO:0000313" key="2">
    <source>
        <dbReference type="Proteomes" id="UP001139493"/>
    </source>
</evidence>
<comment type="caution">
    <text evidence="1">The sequence shown here is derived from an EMBL/GenBank/DDBJ whole genome shotgun (WGS) entry which is preliminary data.</text>
</comment>
<keyword evidence="2" id="KW-1185">Reference proteome</keyword>
<accession>A0A9X2FZ55</accession>
<sequence>MAQVPHRDAQWVRAAYERFVGSAGSQEPAGIDPVVAASWRRSLRNGVDPDHPSAVPVAATADLEDYRRHHPLAVAMPLVRDLVGGATGDDLVVAVSDDAGRLLWVEGHGPVRSAVDRVGFVEGAVWREESVGTNAPGTALATRRPVQVLGAEHYARPVQRLSCTAAPVHDASGGIVGALDLTGGSVAGTGVALALVRATVAMVERELAARAATSHAPADAIAPGLAVAPDPTPDLRLLGPPTLRGRRISLRHAEILLLLAEHPRGLTAEELAVLLHPGDLSLVAVRAEVSRLRRVADAVLDGPLLAGSRPYRLARPLRSDVDAARGHLRRGDVRSALTAYPEPLLRRSAAPGVERLREELEAEVREAVHACADTVAVDRWTARPEGADDHAAWTRLARLAQPGGPLAARASAHLDVLERRLR</sequence>
<protein>
    <recommendedName>
        <fullName evidence="3">GAF domain-containing protein</fullName>
    </recommendedName>
</protein>
<reference evidence="1" key="1">
    <citation type="submission" date="2022-06" db="EMBL/GenBank/DDBJ databases">
        <title>Genomic Encyclopedia of Archaeal and Bacterial Type Strains, Phase II (KMG-II): from individual species to whole genera.</title>
        <authorList>
            <person name="Goeker M."/>
        </authorList>
    </citation>
    <scope>NUCLEOTIDE SEQUENCE</scope>
    <source>
        <strain evidence="1">DSM 26652</strain>
    </source>
</reference>
<evidence type="ECO:0000313" key="1">
    <source>
        <dbReference type="EMBL" id="MCP2263180.1"/>
    </source>
</evidence>
<gene>
    <name evidence="1" type="ORF">APR03_000503</name>
</gene>
<dbReference type="Proteomes" id="UP001139493">
    <property type="component" value="Unassembled WGS sequence"/>
</dbReference>
<organism evidence="1 2">
    <name type="scientific">Promicromonospora thailandica</name>
    <dbReference type="NCBI Taxonomy" id="765201"/>
    <lineage>
        <taxon>Bacteria</taxon>
        <taxon>Bacillati</taxon>
        <taxon>Actinomycetota</taxon>
        <taxon>Actinomycetes</taxon>
        <taxon>Micrococcales</taxon>
        <taxon>Promicromonosporaceae</taxon>
        <taxon>Promicromonospora</taxon>
    </lineage>
</organism>
<dbReference type="AlphaFoldDB" id="A0A9X2FZ55"/>
<dbReference type="InterPro" id="IPR029016">
    <property type="entry name" value="GAF-like_dom_sf"/>
</dbReference>
<evidence type="ECO:0008006" key="3">
    <source>
        <dbReference type="Google" id="ProtNLM"/>
    </source>
</evidence>
<name>A0A9X2FZ55_9MICO</name>
<dbReference type="EMBL" id="JAMTCS010000001">
    <property type="protein sequence ID" value="MCP2263180.1"/>
    <property type="molecule type" value="Genomic_DNA"/>
</dbReference>
<dbReference type="RefSeq" id="WP_253832419.1">
    <property type="nucleotide sequence ID" value="NZ_JAMTCS010000001.1"/>
</dbReference>